<reference evidence="2" key="1">
    <citation type="journal article" date="2019" name="Curr. Biol.">
        <title>Genome Sequence of Striga asiatica Provides Insight into the Evolution of Plant Parasitism.</title>
        <authorList>
            <person name="Yoshida S."/>
            <person name="Kim S."/>
            <person name="Wafula E.K."/>
            <person name="Tanskanen J."/>
            <person name="Kim Y.M."/>
            <person name="Honaas L."/>
            <person name="Yang Z."/>
            <person name="Spallek T."/>
            <person name="Conn C.E."/>
            <person name="Ichihashi Y."/>
            <person name="Cheong K."/>
            <person name="Cui S."/>
            <person name="Der J.P."/>
            <person name="Gundlach H."/>
            <person name="Jiao Y."/>
            <person name="Hori C."/>
            <person name="Ishida J.K."/>
            <person name="Kasahara H."/>
            <person name="Kiba T."/>
            <person name="Kim M.S."/>
            <person name="Koo N."/>
            <person name="Laohavisit A."/>
            <person name="Lee Y.H."/>
            <person name="Lumba S."/>
            <person name="McCourt P."/>
            <person name="Mortimer J.C."/>
            <person name="Mutuku J.M."/>
            <person name="Nomura T."/>
            <person name="Sasaki-Sekimoto Y."/>
            <person name="Seto Y."/>
            <person name="Wang Y."/>
            <person name="Wakatake T."/>
            <person name="Sakakibara H."/>
            <person name="Demura T."/>
            <person name="Yamaguchi S."/>
            <person name="Yoneyama K."/>
            <person name="Manabe R.I."/>
            <person name="Nelson D.C."/>
            <person name="Schulman A.H."/>
            <person name="Timko M.P."/>
            <person name="dePamphilis C.W."/>
            <person name="Choi D."/>
            <person name="Shirasu K."/>
        </authorList>
    </citation>
    <scope>NUCLEOTIDE SEQUENCE [LARGE SCALE GENOMIC DNA]</scope>
    <source>
        <strain evidence="2">cv. UVA1</strain>
    </source>
</reference>
<dbReference type="AlphaFoldDB" id="A0A5A7QHS3"/>
<proteinExistence type="predicted"/>
<organism evidence="1 2">
    <name type="scientific">Striga asiatica</name>
    <name type="common">Asiatic witchweed</name>
    <name type="synonym">Buchnera asiatica</name>
    <dbReference type="NCBI Taxonomy" id="4170"/>
    <lineage>
        <taxon>Eukaryota</taxon>
        <taxon>Viridiplantae</taxon>
        <taxon>Streptophyta</taxon>
        <taxon>Embryophyta</taxon>
        <taxon>Tracheophyta</taxon>
        <taxon>Spermatophyta</taxon>
        <taxon>Magnoliopsida</taxon>
        <taxon>eudicotyledons</taxon>
        <taxon>Gunneridae</taxon>
        <taxon>Pentapetalae</taxon>
        <taxon>asterids</taxon>
        <taxon>lamiids</taxon>
        <taxon>Lamiales</taxon>
        <taxon>Orobanchaceae</taxon>
        <taxon>Buchnereae</taxon>
        <taxon>Striga</taxon>
    </lineage>
</organism>
<comment type="caution">
    <text evidence="1">The sequence shown here is derived from an EMBL/GenBank/DDBJ whole genome shotgun (WGS) entry which is preliminary data.</text>
</comment>
<sequence>MQLRFSYTWMPILKTISENFPNFPDDTSTQSIRVPFATELYCQITLSMAISTSLAHVLPTVLSTDQPGKAKPIQLPRAPIHGGPHQFPTTMLMMAGAQSRMIMIIRTVARISTR</sequence>
<name>A0A5A7QHS3_STRAF</name>
<evidence type="ECO:0000313" key="1">
    <source>
        <dbReference type="EMBL" id="GER43997.1"/>
    </source>
</evidence>
<evidence type="ECO:0000313" key="2">
    <source>
        <dbReference type="Proteomes" id="UP000325081"/>
    </source>
</evidence>
<dbReference type="Proteomes" id="UP000325081">
    <property type="component" value="Unassembled WGS sequence"/>
</dbReference>
<accession>A0A5A7QHS3</accession>
<dbReference type="EMBL" id="BKCP01006848">
    <property type="protein sequence ID" value="GER43997.1"/>
    <property type="molecule type" value="Genomic_DNA"/>
</dbReference>
<keyword evidence="2" id="KW-1185">Reference proteome</keyword>
<gene>
    <name evidence="1" type="ORF">STAS_20889</name>
</gene>
<protein>
    <submittedName>
        <fullName evidence="1">C4-dicarboxylate transport protein</fullName>
    </submittedName>
</protein>